<name>A0A0B7ATR5_9EUPU</name>
<dbReference type="EMBL" id="HACG01036439">
    <property type="protein sequence ID" value="CEK83304.1"/>
    <property type="molecule type" value="Transcribed_RNA"/>
</dbReference>
<evidence type="ECO:0000313" key="1">
    <source>
        <dbReference type="EMBL" id="CEK83304.1"/>
    </source>
</evidence>
<dbReference type="AlphaFoldDB" id="A0A0B7ATR5"/>
<sequence>PLCYFPLRAPATHCKLTLKTDTLRFVFRTASSYNQRGMTTNEKEEDIRTCGINLFKFII</sequence>
<dbReference type="EMBL" id="HACG01036440">
    <property type="protein sequence ID" value="CEK83305.1"/>
    <property type="molecule type" value="Transcribed_RNA"/>
</dbReference>
<organism evidence="2">
    <name type="scientific">Arion vulgaris</name>
    <dbReference type="NCBI Taxonomy" id="1028688"/>
    <lineage>
        <taxon>Eukaryota</taxon>
        <taxon>Metazoa</taxon>
        <taxon>Spiralia</taxon>
        <taxon>Lophotrochozoa</taxon>
        <taxon>Mollusca</taxon>
        <taxon>Gastropoda</taxon>
        <taxon>Heterobranchia</taxon>
        <taxon>Euthyneura</taxon>
        <taxon>Panpulmonata</taxon>
        <taxon>Eupulmonata</taxon>
        <taxon>Stylommatophora</taxon>
        <taxon>Helicina</taxon>
        <taxon>Arionoidea</taxon>
        <taxon>Arionidae</taxon>
        <taxon>Arion</taxon>
    </lineage>
</organism>
<gene>
    <name evidence="2" type="primary">ORF136349</name>
    <name evidence="1" type="synonym">ORF136346</name>
</gene>
<accession>A0A0B7ATR5</accession>
<feature type="non-terminal residue" evidence="2">
    <location>
        <position position="1"/>
    </location>
</feature>
<proteinExistence type="predicted"/>
<reference evidence="2" key="1">
    <citation type="submission" date="2014-12" db="EMBL/GenBank/DDBJ databases">
        <title>Insight into the proteome of Arion vulgaris.</title>
        <authorList>
            <person name="Aradska J."/>
            <person name="Bulat T."/>
            <person name="Smidak R."/>
            <person name="Sarate P."/>
            <person name="Gangsoo J."/>
            <person name="Sialana F."/>
            <person name="Bilban M."/>
            <person name="Lubec G."/>
        </authorList>
    </citation>
    <scope>NUCLEOTIDE SEQUENCE</scope>
    <source>
        <tissue evidence="2">Skin</tissue>
    </source>
</reference>
<protein>
    <submittedName>
        <fullName evidence="2">Uncharacterized protein</fullName>
    </submittedName>
</protein>
<evidence type="ECO:0000313" key="2">
    <source>
        <dbReference type="EMBL" id="CEK83305.1"/>
    </source>
</evidence>